<evidence type="ECO:0000256" key="1">
    <source>
        <dbReference type="ARBA" id="ARBA00022659"/>
    </source>
</evidence>
<keyword evidence="6" id="KW-0732">Signal</keyword>
<keyword evidence="9" id="KW-1185">Reference proteome</keyword>
<dbReference type="Pfam" id="PF00084">
    <property type="entry name" value="Sushi"/>
    <property type="match status" value="4"/>
</dbReference>
<proteinExistence type="predicted"/>
<dbReference type="EMBL" id="JAIWYP010000013">
    <property type="protein sequence ID" value="KAH3720451.1"/>
    <property type="molecule type" value="Genomic_DNA"/>
</dbReference>
<dbReference type="SUPFAM" id="SSF57535">
    <property type="entry name" value="Complement control module/SCR domain"/>
    <property type="match status" value="4"/>
</dbReference>
<feature type="domain" description="Sushi" evidence="7">
    <location>
        <begin position="395"/>
        <end position="450"/>
    </location>
</feature>
<keyword evidence="4" id="KW-0325">Glycoprotein</keyword>
<dbReference type="PANTHER" id="PTHR19325:SF575">
    <property type="entry name" value="LOCOMOTION-RELATED PROTEIN HIKARU GENKI"/>
    <property type="match status" value="1"/>
</dbReference>
<reference evidence="8" key="1">
    <citation type="journal article" date="2019" name="bioRxiv">
        <title>The Genome of the Zebra Mussel, Dreissena polymorpha: A Resource for Invasive Species Research.</title>
        <authorList>
            <person name="McCartney M.A."/>
            <person name="Auch B."/>
            <person name="Kono T."/>
            <person name="Mallez S."/>
            <person name="Zhang Y."/>
            <person name="Obille A."/>
            <person name="Becker A."/>
            <person name="Abrahante J.E."/>
            <person name="Garbe J."/>
            <person name="Badalamenti J.P."/>
            <person name="Herman A."/>
            <person name="Mangelson H."/>
            <person name="Liachko I."/>
            <person name="Sullivan S."/>
            <person name="Sone E.D."/>
            <person name="Koren S."/>
            <person name="Silverstein K.A.T."/>
            <person name="Beckman K.B."/>
            <person name="Gohl D.M."/>
        </authorList>
    </citation>
    <scope>NUCLEOTIDE SEQUENCE</scope>
    <source>
        <strain evidence="8">Duluth1</strain>
        <tissue evidence="8">Whole animal</tissue>
    </source>
</reference>
<feature type="signal peptide" evidence="6">
    <location>
        <begin position="1"/>
        <end position="23"/>
    </location>
</feature>
<dbReference type="AlphaFoldDB" id="A0A9D4CB96"/>
<dbReference type="InterPro" id="IPR000436">
    <property type="entry name" value="Sushi_SCR_CCP_dom"/>
</dbReference>
<gene>
    <name evidence="8" type="ORF">DPMN_063350</name>
</gene>
<evidence type="ECO:0000256" key="3">
    <source>
        <dbReference type="ARBA" id="ARBA00023157"/>
    </source>
</evidence>
<protein>
    <recommendedName>
        <fullName evidence="7">Sushi domain-containing protein</fullName>
    </recommendedName>
</protein>
<keyword evidence="2" id="KW-0677">Repeat</keyword>
<evidence type="ECO:0000313" key="9">
    <source>
        <dbReference type="Proteomes" id="UP000828390"/>
    </source>
</evidence>
<dbReference type="SMART" id="SM00032">
    <property type="entry name" value="CCP"/>
    <property type="match status" value="4"/>
</dbReference>
<name>A0A9D4CB96_DREPO</name>
<dbReference type="Gene3D" id="1.20.5.1700">
    <property type="match status" value="1"/>
</dbReference>
<evidence type="ECO:0000259" key="7">
    <source>
        <dbReference type="PROSITE" id="PS50923"/>
    </source>
</evidence>
<dbReference type="Gene3D" id="2.10.70.10">
    <property type="entry name" value="Complement Module, domain 1"/>
    <property type="match status" value="4"/>
</dbReference>
<evidence type="ECO:0000313" key="8">
    <source>
        <dbReference type="EMBL" id="KAH3720451.1"/>
    </source>
</evidence>
<evidence type="ECO:0000256" key="2">
    <source>
        <dbReference type="ARBA" id="ARBA00022737"/>
    </source>
</evidence>
<dbReference type="PROSITE" id="PS50923">
    <property type="entry name" value="SUSHI"/>
    <property type="match status" value="2"/>
</dbReference>
<evidence type="ECO:0000256" key="5">
    <source>
        <dbReference type="PROSITE-ProRule" id="PRU00302"/>
    </source>
</evidence>
<dbReference type="PANTHER" id="PTHR19325">
    <property type="entry name" value="COMPLEMENT COMPONENT-RELATED SUSHI DOMAIN-CONTAINING"/>
    <property type="match status" value="1"/>
</dbReference>
<keyword evidence="1 5" id="KW-0768">Sushi</keyword>
<dbReference type="InterPro" id="IPR035976">
    <property type="entry name" value="Sushi/SCR/CCP_sf"/>
</dbReference>
<evidence type="ECO:0000256" key="6">
    <source>
        <dbReference type="SAM" id="SignalP"/>
    </source>
</evidence>
<feature type="domain" description="Sushi" evidence="7">
    <location>
        <begin position="283"/>
        <end position="338"/>
    </location>
</feature>
<evidence type="ECO:0000256" key="4">
    <source>
        <dbReference type="ARBA" id="ARBA00023180"/>
    </source>
</evidence>
<sequence length="553" mass="60895">MLRNIGNVVCFIIVLMTSHHVTGQAHDVTQLNRMLTILKNSVYHDIVDIRLEIMDLKMTVEQIGVGQRNASDGSIIGQGMTDLNQREITDLKNKLSAHESRLNRLFSTVNEIQVENSALKSKVIQVVVEKENEANAELLRLNAGIETKFDDKFNALQKKFEETAAVMMKSYKDLKRQMIDQTNTFSQSVISEQNKLSTKIDKADAKIFRLDGEVNKLEVNALVEKKERNELIKNLKAEILQLNAGVETKCDDRVITLQKRFEETTAVNMAGYKDLETHLKTTIDCGDPTPDHGTVNTTVTKYGTVVKISCNHGYVLSGENIIKCNAESVWSESATCNPYDCGSAAPANGVVTAPYGTTYQKQATVQCNPGYTLNGSSVIACNSTGWNNSVSCVIQNCRDPTPDHGTVNTTATTYGTVVKISCNHGYVLWGTNIIKCNAHSAWSESATCNPYDCGPAAPANGVATAPKGTTYRQQATVKCNPTYTLNGSSVIECNATGWNDSVSCVDDRQQPMSGTGYRVKPIFGRDLENHIKVGTRVVRGRDWRYGDQVYCKS</sequence>
<reference evidence="8" key="2">
    <citation type="submission" date="2020-11" db="EMBL/GenBank/DDBJ databases">
        <authorList>
            <person name="McCartney M.A."/>
            <person name="Auch B."/>
            <person name="Kono T."/>
            <person name="Mallez S."/>
            <person name="Becker A."/>
            <person name="Gohl D.M."/>
            <person name="Silverstein K.A.T."/>
            <person name="Koren S."/>
            <person name="Bechman K.B."/>
            <person name="Herman A."/>
            <person name="Abrahante J.E."/>
            <person name="Garbe J."/>
        </authorList>
    </citation>
    <scope>NUCLEOTIDE SEQUENCE</scope>
    <source>
        <strain evidence="8">Duluth1</strain>
        <tissue evidence="8">Whole animal</tissue>
    </source>
</reference>
<accession>A0A9D4CB96</accession>
<comment type="caution">
    <text evidence="8">The sequence shown here is derived from an EMBL/GenBank/DDBJ whole genome shotgun (WGS) entry which is preliminary data.</text>
</comment>
<keyword evidence="3" id="KW-1015">Disulfide bond</keyword>
<dbReference type="InterPro" id="IPR050350">
    <property type="entry name" value="Compl-Cell_Adhes-Reg"/>
</dbReference>
<organism evidence="8 9">
    <name type="scientific">Dreissena polymorpha</name>
    <name type="common">Zebra mussel</name>
    <name type="synonym">Mytilus polymorpha</name>
    <dbReference type="NCBI Taxonomy" id="45954"/>
    <lineage>
        <taxon>Eukaryota</taxon>
        <taxon>Metazoa</taxon>
        <taxon>Spiralia</taxon>
        <taxon>Lophotrochozoa</taxon>
        <taxon>Mollusca</taxon>
        <taxon>Bivalvia</taxon>
        <taxon>Autobranchia</taxon>
        <taxon>Heteroconchia</taxon>
        <taxon>Euheterodonta</taxon>
        <taxon>Imparidentia</taxon>
        <taxon>Neoheterodontei</taxon>
        <taxon>Myida</taxon>
        <taxon>Dreissenoidea</taxon>
        <taxon>Dreissenidae</taxon>
        <taxon>Dreissena</taxon>
    </lineage>
</organism>
<feature type="chain" id="PRO_5038767290" description="Sushi domain-containing protein" evidence="6">
    <location>
        <begin position="24"/>
        <end position="553"/>
    </location>
</feature>
<dbReference type="CDD" id="cd00033">
    <property type="entry name" value="CCP"/>
    <property type="match status" value="4"/>
</dbReference>
<dbReference type="Proteomes" id="UP000828390">
    <property type="component" value="Unassembled WGS sequence"/>
</dbReference>
<comment type="caution">
    <text evidence="5">Lacks conserved residue(s) required for the propagation of feature annotation.</text>
</comment>